<sequence length="213" mass="24406">MKATIKGYEITDFDGRPAIKVNIETNEYPITVYLLGPDRRTIDMKVIESEKDIPAILYFGLPGANTKPGTYYLKLEYGAKTLEEKEIELVGSKVQLVDYKFSFEYNELIGYKFKRVELTLKNIGDTPAYVYYIELKVDDKTPLSMVAEQYKTPMNPGETKTYSADFSLLFVDKPGTYKVEIRVADSYGTVIGEFVKTIEVKWDQYSGVSFYFL</sequence>
<dbReference type="RefSeq" id="WP_012940789.1">
    <property type="nucleotide sequence ID" value="NC_013741.1"/>
</dbReference>
<proteinExistence type="predicted"/>
<dbReference type="HOGENOM" id="CLU_1291984_0_0_2"/>
<dbReference type="KEGG" id="apo:Arcpr_1404"/>
<name>D2REA9_ARCPA</name>
<dbReference type="Gene3D" id="2.60.40.10">
    <property type="entry name" value="Immunoglobulins"/>
    <property type="match status" value="1"/>
</dbReference>
<evidence type="ECO:0008006" key="3">
    <source>
        <dbReference type="Google" id="ProtNLM"/>
    </source>
</evidence>
<protein>
    <recommendedName>
        <fullName evidence="3">CARDB domain-containing protein</fullName>
    </recommendedName>
</protein>
<dbReference type="PaxDb" id="572546-Arcpr_1404"/>
<dbReference type="AlphaFoldDB" id="D2REA9"/>
<accession>D2REA9</accession>
<gene>
    <name evidence="1" type="ordered locus">Arcpr_1404</name>
</gene>
<dbReference type="Proteomes" id="UP000001901">
    <property type="component" value="Chromosome"/>
</dbReference>
<keyword evidence="2" id="KW-1185">Reference proteome</keyword>
<dbReference type="GeneID" id="8740092"/>
<evidence type="ECO:0000313" key="2">
    <source>
        <dbReference type="Proteomes" id="UP000001901"/>
    </source>
</evidence>
<dbReference type="eggNOG" id="arCOG07538">
    <property type="taxonomic scope" value="Archaea"/>
</dbReference>
<organism evidence="1 2">
    <name type="scientific">Archaeoglobus profundus (strain DSM 5631 / JCM 9629 / NBRC 100127 / Av18)</name>
    <dbReference type="NCBI Taxonomy" id="572546"/>
    <lineage>
        <taxon>Archaea</taxon>
        <taxon>Methanobacteriati</taxon>
        <taxon>Methanobacteriota</taxon>
        <taxon>Archaeoglobi</taxon>
        <taxon>Archaeoglobales</taxon>
        <taxon>Archaeoglobaceae</taxon>
        <taxon>Archaeoglobus</taxon>
    </lineage>
</organism>
<evidence type="ECO:0000313" key="1">
    <source>
        <dbReference type="EMBL" id="ADB58453.1"/>
    </source>
</evidence>
<dbReference type="InterPro" id="IPR013783">
    <property type="entry name" value="Ig-like_fold"/>
</dbReference>
<dbReference type="EMBL" id="CP001857">
    <property type="protein sequence ID" value="ADB58453.1"/>
    <property type="molecule type" value="Genomic_DNA"/>
</dbReference>
<reference evidence="1 2" key="1">
    <citation type="journal article" date="2010" name="Stand. Genomic Sci.">
        <title>Complete genome sequence of Archaeoglobus profundus type strain (AV18).</title>
        <authorList>
            <person name="von Jan M."/>
            <person name="Lapidus A."/>
            <person name="Del Rio T.G."/>
            <person name="Copeland A."/>
            <person name="Tice H."/>
            <person name="Cheng J.F."/>
            <person name="Lucas S."/>
            <person name="Chen F."/>
            <person name="Nolan M."/>
            <person name="Goodwin L."/>
            <person name="Han C."/>
            <person name="Pitluck S."/>
            <person name="Liolios K."/>
            <person name="Ivanova N."/>
            <person name="Mavromatis K."/>
            <person name="Ovchinnikova G."/>
            <person name="Chertkov O."/>
            <person name="Pati A."/>
            <person name="Chen A."/>
            <person name="Palaniappan K."/>
            <person name="Land M."/>
            <person name="Hauser L."/>
            <person name="Chang Y.J."/>
            <person name="Jeffries C.D."/>
            <person name="Saunders E."/>
            <person name="Brettin T."/>
            <person name="Detter J.C."/>
            <person name="Chain P."/>
            <person name="Eichinger K."/>
            <person name="Huber H."/>
            <person name="Spring S."/>
            <person name="Rohde M."/>
            <person name="Goker M."/>
            <person name="Wirth R."/>
            <person name="Woyke T."/>
            <person name="Bristow J."/>
            <person name="Eisen J.A."/>
            <person name="Markowitz V."/>
            <person name="Hugenholtz P."/>
            <person name="Kyrpides N.C."/>
            <person name="Klenk H.P."/>
        </authorList>
    </citation>
    <scope>NUCLEOTIDE SEQUENCE [LARGE SCALE GENOMIC DNA]</scope>
    <source>
        <strain evidence="2">DSM 5631 / JCM 9629 / NBRC 100127 / Av18</strain>
    </source>
</reference>